<dbReference type="Proteomes" id="UP000019063">
    <property type="component" value="Unassembled WGS sequence"/>
</dbReference>
<dbReference type="InterPro" id="IPR045622">
    <property type="entry name" value="DUF6441"/>
</dbReference>
<comment type="caution">
    <text evidence="1">The sequence shown here is derived from an EMBL/GenBank/DDBJ whole genome shotgun (WGS) entry which is preliminary data.</text>
</comment>
<evidence type="ECO:0000313" key="1">
    <source>
        <dbReference type="EMBL" id="ETW10649.1"/>
    </source>
</evidence>
<keyword evidence="2" id="KW-1185">Reference proteome</keyword>
<dbReference type="eggNOG" id="ENOG5031A60">
    <property type="taxonomic scope" value="Bacteria"/>
</dbReference>
<dbReference type="STRING" id="1379903.ATO8_21171"/>
<dbReference type="RefSeq" id="WP_043847558.1">
    <property type="nucleotide sequence ID" value="NZ_AQQW01000034.1"/>
</dbReference>
<evidence type="ECO:0000313" key="2">
    <source>
        <dbReference type="Proteomes" id="UP000019063"/>
    </source>
</evidence>
<name>W4HD39_9RHOB</name>
<sequence>MRIDAALQGDLARYMREELSLAERAVTMGVTMTARELKSALRADTERGLGRRVARSWRLDTYPKSGASLT</sequence>
<organism evidence="1 2">
    <name type="scientific">Roseivivax marinus</name>
    <dbReference type="NCBI Taxonomy" id="1379903"/>
    <lineage>
        <taxon>Bacteria</taxon>
        <taxon>Pseudomonadati</taxon>
        <taxon>Pseudomonadota</taxon>
        <taxon>Alphaproteobacteria</taxon>
        <taxon>Rhodobacterales</taxon>
        <taxon>Roseobacteraceae</taxon>
        <taxon>Roseivivax</taxon>
    </lineage>
</organism>
<protein>
    <submittedName>
        <fullName evidence="1">Uncharacterized protein</fullName>
    </submittedName>
</protein>
<gene>
    <name evidence="1" type="ORF">ATO8_21171</name>
</gene>
<accession>W4HD39</accession>
<reference evidence="1 2" key="1">
    <citation type="journal article" date="2014" name="Antonie Van Leeuwenhoek">
        <title>Roseivivax atlanticus sp. nov., isolated from surface seawater of the Atlantic Ocean.</title>
        <authorList>
            <person name="Li G."/>
            <person name="Lai Q."/>
            <person name="Liu X."/>
            <person name="Sun F."/>
            <person name="Shao Z."/>
        </authorList>
    </citation>
    <scope>NUCLEOTIDE SEQUENCE [LARGE SCALE GENOMIC DNA]</scope>
    <source>
        <strain evidence="1 2">22II-s10s</strain>
    </source>
</reference>
<feature type="non-terminal residue" evidence="1">
    <location>
        <position position="70"/>
    </location>
</feature>
<proteinExistence type="predicted"/>
<dbReference type="EMBL" id="AQQW01000034">
    <property type="protein sequence ID" value="ETW10649.1"/>
    <property type="molecule type" value="Genomic_DNA"/>
</dbReference>
<dbReference type="AlphaFoldDB" id="W4HD39"/>
<dbReference type="Pfam" id="PF20039">
    <property type="entry name" value="DUF6441"/>
    <property type="match status" value="1"/>
</dbReference>